<evidence type="ECO:0000313" key="3">
    <source>
        <dbReference type="Proteomes" id="UP000633936"/>
    </source>
</evidence>
<proteinExistence type="predicted"/>
<feature type="region of interest" description="Disordered" evidence="1">
    <location>
        <begin position="140"/>
        <end position="204"/>
    </location>
</feature>
<gene>
    <name evidence="2" type="ORF">H8Z79_15480</name>
</gene>
<evidence type="ECO:0008006" key="4">
    <source>
        <dbReference type="Google" id="ProtNLM"/>
    </source>
</evidence>
<keyword evidence="3" id="KW-1185">Reference proteome</keyword>
<evidence type="ECO:0000256" key="1">
    <source>
        <dbReference type="SAM" id="MobiDB-lite"/>
    </source>
</evidence>
<dbReference type="Proteomes" id="UP000633936">
    <property type="component" value="Unassembled WGS sequence"/>
</dbReference>
<organism evidence="2 3">
    <name type="scientific">Blautia intestinalis</name>
    <dbReference type="NCBI Taxonomy" id="2763028"/>
    <lineage>
        <taxon>Bacteria</taxon>
        <taxon>Bacillati</taxon>
        <taxon>Bacillota</taxon>
        <taxon>Clostridia</taxon>
        <taxon>Lachnospirales</taxon>
        <taxon>Lachnospiraceae</taxon>
        <taxon>Blautia</taxon>
    </lineage>
</organism>
<reference evidence="2 3" key="1">
    <citation type="submission" date="2020-08" db="EMBL/GenBank/DDBJ databases">
        <title>Genome public.</title>
        <authorList>
            <person name="Liu C."/>
            <person name="Sun Q."/>
        </authorList>
    </citation>
    <scope>NUCLEOTIDE SEQUENCE [LARGE SCALE GENOMIC DNA]</scope>
    <source>
        <strain evidence="2 3">27-44</strain>
    </source>
</reference>
<evidence type="ECO:0000313" key="2">
    <source>
        <dbReference type="EMBL" id="MBC5741794.1"/>
    </source>
</evidence>
<accession>A0ABR7I5L3</accession>
<protein>
    <recommendedName>
        <fullName evidence="4">Gram-positive cocci surface proteins LPxTG domain-containing protein</fullName>
    </recommendedName>
</protein>
<dbReference type="EMBL" id="JACOQE010000015">
    <property type="protein sequence ID" value="MBC5741794.1"/>
    <property type="molecule type" value="Genomic_DNA"/>
</dbReference>
<name>A0ABR7I5L3_9FIRM</name>
<dbReference type="RefSeq" id="WP_118041305.1">
    <property type="nucleotide sequence ID" value="NZ_JACOQE010000015.1"/>
</dbReference>
<feature type="compositionally biased region" description="Basic and acidic residues" evidence="1">
    <location>
        <begin position="146"/>
        <end position="185"/>
    </location>
</feature>
<comment type="caution">
    <text evidence="2">The sequence shown here is derived from an EMBL/GenBank/DDBJ whole genome shotgun (WGS) entry which is preliminary data.</text>
</comment>
<sequence>MDEIHGKREDGTVQIRVDGDLTGKTADSIISGGHLEAEINGNFGAPDDRMTTDIDSIKVKADNIYLDNISDKMEIRGMTAEDIDIIARGDVSGKDVDSSNLVIRSNGHTGYEDNPLLIHVSGNVDISSAYGEVHYVNSYRKVKPSKKPDKNNGDDQNSGKRPEQETDRKPQQKPSSEKEEEKKSGQDIPNQKTKGIPLSVKTGDSTPTEVNLYLALLSLAAVILLLKEKRRKNR</sequence>